<dbReference type="Proteomes" id="UP000777265">
    <property type="component" value="Unassembled WGS sequence"/>
</dbReference>
<protein>
    <submittedName>
        <fullName evidence="1">Uncharacterized protein</fullName>
    </submittedName>
</protein>
<sequence length="197" mass="22572">MSHADLLERLKAGTNNRKTIRFPGSDMDVTISVLSEAQRQEAHFETEQYFKRKSIETSMVTIDAYEAEKSLRMVYKALSDGEGEPLARTIERFRGLLTVDEKNTLVDEYLAFEKDCSAGYGLSEGEIDAILDDVKKKSHSDWERFKYRHSKTAYYLFGKPACDLTMGQWIYILAMEISCESAKRGEGKAYKVRKHAK</sequence>
<comment type="caution">
    <text evidence="1">The sequence shown here is derived from an EMBL/GenBank/DDBJ whole genome shotgun (WGS) entry which is preliminary data.</text>
</comment>
<organism evidence="1 2">
    <name type="scientific">Syntrophorhabdus aromaticivorans</name>
    <dbReference type="NCBI Taxonomy" id="328301"/>
    <lineage>
        <taxon>Bacteria</taxon>
        <taxon>Pseudomonadati</taxon>
        <taxon>Thermodesulfobacteriota</taxon>
        <taxon>Syntrophorhabdia</taxon>
        <taxon>Syntrophorhabdales</taxon>
        <taxon>Syntrophorhabdaceae</taxon>
        <taxon>Syntrophorhabdus</taxon>
    </lineage>
</organism>
<dbReference type="EMBL" id="JAAYEE010000199">
    <property type="protein sequence ID" value="NLW35992.1"/>
    <property type="molecule type" value="Genomic_DNA"/>
</dbReference>
<accession>A0A971M5W1</accession>
<reference evidence="1" key="2">
    <citation type="submission" date="2020-01" db="EMBL/GenBank/DDBJ databases">
        <authorList>
            <person name="Campanaro S."/>
        </authorList>
    </citation>
    <scope>NUCLEOTIDE SEQUENCE</scope>
    <source>
        <strain evidence="1">AS06rmzACSIP_7</strain>
    </source>
</reference>
<dbReference type="AlphaFoldDB" id="A0A971M5W1"/>
<proteinExistence type="predicted"/>
<evidence type="ECO:0000313" key="2">
    <source>
        <dbReference type="Proteomes" id="UP000777265"/>
    </source>
</evidence>
<name>A0A971M5W1_9BACT</name>
<reference evidence="1" key="1">
    <citation type="journal article" date="2020" name="Biotechnol. Biofuels">
        <title>New insights from the biogas microbiome by comprehensive genome-resolved metagenomics of nearly 1600 species originating from multiple anaerobic digesters.</title>
        <authorList>
            <person name="Campanaro S."/>
            <person name="Treu L."/>
            <person name="Rodriguez-R L.M."/>
            <person name="Kovalovszki A."/>
            <person name="Ziels R.M."/>
            <person name="Maus I."/>
            <person name="Zhu X."/>
            <person name="Kougias P.G."/>
            <person name="Basile A."/>
            <person name="Luo G."/>
            <person name="Schluter A."/>
            <person name="Konstantinidis K.T."/>
            <person name="Angelidaki I."/>
        </authorList>
    </citation>
    <scope>NUCLEOTIDE SEQUENCE</scope>
    <source>
        <strain evidence="1">AS06rmzACSIP_7</strain>
    </source>
</reference>
<gene>
    <name evidence="1" type="ORF">GXY80_11010</name>
</gene>
<evidence type="ECO:0000313" key="1">
    <source>
        <dbReference type="EMBL" id="NLW35992.1"/>
    </source>
</evidence>